<dbReference type="SMART" id="SM00181">
    <property type="entry name" value="EGF"/>
    <property type="match status" value="4"/>
</dbReference>
<keyword evidence="5" id="KW-1185">Reference proteome</keyword>
<keyword evidence="2" id="KW-0812">Transmembrane</keyword>
<dbReference type="PANTHER" id="PTHR24043:SF8">
    <property type="entry name" value="EGF-LIKE DOMAIN-CONTAINING PROTEIN"/>
    <property type="match status" value="1"/>
</dbReference>
<dbReference type="AlphaFoldDB" id="A0A8W8NU81"/>
<dbReference type="GO" id="GO:0005044">
    <property type="term" value="F:scavenger receptor activity"/>
    <property type="evidence" value="ECO:0007669"/>
    <property type="project" value="InterPro"/>
</dbReference>
<feature type="transmembrane region" description="Helical" evidence="2">
    <location>
        <begin position="239"/>
        <end position="265"/>
    </location>
</feature>
<feature type="domain" description="EGF-like" evidence="3">
    <location>
        <begin position="54"/>
        <end position="84"/>
    </location>
</feature>
<evidence type="ECO:0000256" key="2">
    <source>
        <dbReference type="SAM" id="Phobius"/>
    </source>
</evidence>
<dbReference type="InterPro" id="IPR042635">
    <property type="entry name" value="MEGF10/SREC1/2-like"/>
</dbReference>
<evidence type="ECO:0000259" key="3">
    <source>
        <dbReference type="SMART" id="SM00181"/>
    </source>
</evidence>
<keyword evidence="2" id="KW-0472">Membrane</keyword>
<evidence type="ECO:0000313" key="5">
    <source>
        <dbReference type="Proteomes" id="UP000005408"/>
    </source>
</evidence>
<accession>A0A8W8NU81</accession>
<dbReference type="PANTHER" id="PTHR24043">
    <property type="entry name" value="SCAVENGER RECEPTOR CLASS F"/>
    <property type="match status" value="1"/>
</dbReference>
<evidence type="ECO:0000256" key="1">
    <source>
        <dbReference type="ARBA" id="ARBA00022536"/>
    </source>
</evidence>
<dbReference type="InterPro" id="IPR000742">
    <property type="entry name" value="EGF"/>
</dbReference>
<dbReference type="Proteomes" id="UP000005408">
    <property type="component" value="Unassembled WGS sequence"/>
</dbReference>
<name>A0A8W8NU81_MAGGI</name>
<protein>
    <recommendedName>
        <fullName evidence="3">EGF-like domain-containing protein</fullName>
    </recommendedName>
</protein>
<feature type="domain" description="EGF-like" evidence="3">
    <location>
        <begin position="188"/>
        <end position="223"/>
    </location>
</feature>
<dbReference type="EnsemblMetazoa" id="G8203.1">
    <property type="protein sequence ID" value="G8203.1:cds"/>
    <property type="gene ID" value="G8203"/>
</dbReference>
<proteinExistence type="predicted"/>
<dbReference type="Gene3D" id="2.170.300.10">
    <property type="entry name" value="Tie2 ligand-binding domain superfamily"/>
    <property type="match status" value="1"/>
</dbReference>
<feature type="domain" description="EGF-like" evidence="3">
    <location>
        <begin position="146"/>
        <end position="178"/>
    </location>
</feature>
<reference evidence="4" key="1">
    <citation type="submission" date="2022-08" db="UniProtKB">
        <authorList>
            <consortium name="EnsemblMetazoa"/>
        </authorList>
    </citation>
    <scope>IDENTIFICATION</scope>
    <source>
        <strain evidence="4">05x7-T-G4-1.051#20</strain>
    </source>
</reference>
<evidence type="ECO:0000313" key="4">
    <source>
        <dbReference type="EnsemblMetazoa" id="G8203.1:cds"/>
    </source>
</evidence>
<sequence>MRAQEIGLTSPGKTVWWKVDLGGVYIIYSIAILFKNYEVVGCATFAYGRSCNNSCPNNCKYRRCHVQHGTCFLCNSGWLGTFCDTKCSEGLYGVNCSQRCKGHCRDGTTCNHVTGLCDRGCGSGWTGLNCEKMCDDGTFGYDCLNNCSGHCLNGSLCNKLTGHCDIGCNPGYTDSDCRRECVKSYGENCKHPCSQHCINQTCDRFTGKCLSWCHEGFYGEKCTQESQQRNQNAEHITPWIAAFSIVLFIVVLLITGGFVFFWILYKRLFHGDIRLCWKSLFQSNTKTSTDKADFKEPSPNTNTNYQELNSNTVYQELNPNTDYQALKLPHVDENEYQNTTL</sequence>
<keyword evidence="1" id="KW-0245">EGF-like domain</keyword>
<organism evidence="4 5">
    <name type="scientific">Magallana gigas</name>
    <name type="common">Pacific oyster</name>
    <name type="synonym">Crassostrea gigas</name>
    <dbReference type="NCBI Taxonomy" id="29159"/>
    <lineage>
        <taxon>Eukaryota</taxon>
        <taxon>Metazoa</taxon>
        <taxon>Spiralia</taxon>
        <taxon>Lophotrochozoa</taxon>
        <taxon>Mollusca</taxon>
        <taxon>Bivalvia</taxon>
        <taxon>Autobranchia</taxon>
        <taxon>Pteriomorphia</taxon>
        <taxon>Ostreida</taxon>
        <taxon>Ostreoidea</taxon>
        <taxon>Ostreidae</taxon>
        <taxon>Magallana</taxon>
    </lineage>
</organism>
<keyword evidence="2" id="KW-1133">Transmembrane helix</keyword>
<feature type="domain" description="EGF-like" evidence="3">
    <location>
        <begin position="95"/>
        <end position="131"/>
    </location>
</feature>